<evidence type="ECO:0000256" key="2">
    <source>
        <dbReference type="ARBA" id="ARBA00022980"/>
    </source>
</evidence>
<keyword evidence="2" id="KW-0689">Ribosomal protein</keyword>
<feature type="region of interest" description="Disordered" evidence="4">
    <location>
        <begin position="351"/>
        <end position="381"/>
    </location>
</feature>
<dbReference type="PRINTS" id="PR00681">
    <property type="entry name" value="RIBOSOMALS1"/>
</dbReference>
<dbReference type="SUPFAM" id="SSF50249">
    <property type="entry name" value="Nucleic acid-binding proteins"/>
    <property type="match status" value="4"/>
</dbReference>
<dbReference type="GO" id="GO:0003735">
    <property type="term" value="F:structural constituent of ribosome"/>
    <property type="evidence" value="ECO:0007669"/>
    <property type="project" value="TreeGrafter"/>
</dbReference>
<dbReference type="CDD" id="cd04465">
    <property type="entry name" value="S1_RPS1_repeat_ec2_hs2"/>
    <property type="match status" value="1"/>
</dbReference>
<dbReference type="PANTHER" id="PTHR10724">
    <property type="entry name" value="30S RIBOSOMAL PROTEIN S1"/>
    <property type="match status" value="1"/>
</dbReference>
<dbReference type="FunFam" id="2.40.50.140:FF:000051">
    <property type="entry name" value="RNA-binding transcriptional accessory protein"/>
    <property type="match status" value="2"/>
</dbReference>
<name>A0AAU9R1I6_9LACO</name>
<dbReference type="GO" id="GO:0022627">
    <property type="term" value="C:cytosolic small ribosomal subunit"/>
    <property type="evidence" value="ECO:0007669"/>
    <property type="project" value="TreeGrafter"/>
</dbReference>
<dbReference type="EMBL" id="OV915080">
    <property type="protein sequence ID" value="CAH1706349.1"/>
    <property type="molecule type" value="Genomic_DNA"/>
</dbReference>
<evidence type="ECO:0000313" key="7">
    <source>
        <dbReference type="Proteomes" id="UP001295440"/>
    </source>
</evidence>
<keyword evidence="3" id="KW-0687">Ribonucleoprotein</keyword>
<dbReference type="SMART" id="SM00316">
    <property type="entry name" value="S1"/>
    <property type="match status" value="4"/>
</dbReference>
<evidence type="ECO:0000256" key="3">
    <source>
        <dbReference type="ARBA" id="ARBA00023274"/>
    </source>
</evidence>
<feature type="domain" description="S1 motif" evidence="5">
    <location>
        <begin position="282"/>
        <end position="351"/>
    </location>
</feature>
<comment type="similarity">
    <text evidence="1">Belongs to the bacterial ribosomal protein bS1 family.</text>
</comment>
<evidence type="ECO:0000256" key="4">
    <source>
        <dbReference type="SAM" id="MobiDB-lite"/>
    </source>
</evidence>
<dbReference type="GO" id="GO:0003729">
    <property type="term" value="F:mRNA binding"/>
    <property type="evidence" value="ECO:0007669"/>
    <property type="project" value="TreeGrafter"/>
</dbReference>
<gene>
    <name evidence="6" type="primary">rpfA</name>
    <name evidence="6" type="ORF">LDD865_1191</name>
</gene>
<evidence type="ECO:0000256" key="1">
    <source>
        <dbReference type="ARBA" id="ARBA00006767"/>
    </source>
</evidence>
<organism evidence="6 7">
    <name type="scientific">Lactobacillus delbrueckii subsp. delbrueckii</name>
    <dbReference type="NCBI Taxonomy" id="83684"/>
    <lineage>
        <taxon>Bacteria</taxon>
        <taxon>Bacillati</taxon>
        <taxon>Bacillota</taxon>
        <taxon>Bacilli</taxon>
        <taxon>Lactobacillales</taxon>
        <taxon>Lactobacillaceae</taxon>
        <taxon>Lactobacillus</taxon>
    </lineage>
</organism>
<dbReference type="AlphaFoldDB" id="A0AAU9R1I6"/>
<accession>A0AAU9R1I6</accession>
<reference evidence="6" key="1">
    <citation type="submission" date="2022-02" db="EMBL/GenBank/DDBJ databases">
        <authorList>
            <person name="Deutsch MARIE S."/>
        </authorList>
    </citation>
    <scope>NUCLEOTIDE SEQUENCE</scope>
    <source>
        <strain evidence="6">CIRM-BIA865</strain>
    </source>
</reference>
<dbReference type="InterPro" id="IPR012340">
    <property type="entry name" value="NA-bd_OB-fold"/>
</dbReference>
<dbReference type="PROSITE" id="PS50126">
    <property type="entry name" value="S1"/>
    <property type="match status" value="4"/>
</dbReference>
<dbReference type="GO" id="GO:0006412">
    <property type="term" value="P:translation"/>
    <property type="evidence" value="ECO:0007669"/>
    <property type="project" value="TreeGrafter"/>
</dbReference>
<dbReference type="InterPro" id="IPR003029">
    <property type="entry name" value="S1_domain"/>
</dbReference>
<evidence type="ECO:0000313" key="6">
    <source>
        <dbReference type="EMBL" id="CAH1706349.1"/>
    </source>
</evidence>
<feature type="domain" description="S1 motif" evidence="5">
    <location>
        <begin position="20"/>
        <end position="93"/>
    </location>
</feature>
<dbReference type="InterPro" id="IPR050437">
    <property type="entry name" value="Ribos_protein_bS1-like"/>
</dbReference>
<dbReference type="Proteomes" id="UP001295440">
    <property type="component" value="Chromosome"/>
</dbReference>
<dbReference type="InterPro" id="IPR035104">
    <property type="entry name" value="Ribosomal_protein_S1-like"/>
</dbReference>
<proteinExistence type="inferred from homology"/>
<sequence>MSENNQFLDALAQMQEVKAGDIVDVSVLSVEDGQINVGVQGAGVEGVITRRDFTNDRSVNLRDEVKLGDTFKVYVVRRAGGDKENGEFFFSVTRVKEREAYDKLQKDFEEGKTIEGKVTSSVRGGLLVDVGTRGFLPASLISNRFVSDLKPYIGKTIKVKITEIDPAKNRLILSHKELIEEEREQAFENVASQLVVGDVVEGRVSRLTNFGSFVDIGGVDGLVHISEISYKHVDKPSDVLKVGQDVKVKVIGIDNDRHRISLSIKQTEPSPFEQATSSLNEGDVIEGEVKSLTNFGAFVEVADGIQGLVHVSEISYKHVDKPSDVLTVGQKVKVKVLNIDPSKRRISLSIKQADPENASSSNDRPRARRSSNNDAFARKYMNNDDNGFSLGDMIGDQLKNR</sequence>
<evidence type="ECO:0000259" key="5">
    <source>
        <dbReference type="PROSITE" id="PS50126"/>
    </source>
</evidence>
<feature type="domain" description="S1 motif" evidence="5">
    <location>
        <begin position="111"/>
        <end position="176"/>
    </location>
</feature>
<dbReference type="NCBIfam" id="NF005208">
    <property type="entry name" value="PRK06676.1"/>
    <property type="match status" value="1"/>
</dbReference>
<dbReference type="PANTHER" id="PTHR10724:SF7">
    <property type="entry name" value="SMALL RIBOSOMAL SUBUNIT PROTEIN BS1C"/>
    <property type="match status" value="1"/>
</dbReference>
<dbReference type="Pfam" id="PF00575">
    <property type="entry name" value="S1"/>
    <property type="match status" value="4"/>
</dbReference>
<dbReference type="RefSeq" id="WP_260368900.1">
    <property type="nucleotide sequence ID" value="NZ_OV915080.1"/>
</dbReference>
<protein>
    <submittedName>
        <fullName evidence="6">RNA degradation presenting factor (Ribosomal protein S1 homolog)</fullName>
    </submittedName>
</protein>
<dbReference type="CDD" id="cd05688">
    <property type="entry name" value="S1_RPS1_repeat_ec3"/>
    <property type="match status" value="2"/>
</dbReference>
<feature type="domain" description="S1 motif" evidence="5">
    <location>
        <begin position="197"/>
        <end position="265"/>
    </location>
</feature>
<dbReference type="Gene3D" id="2.40.50.140">
    <property type="entry name" value="Nucleic acid-binding proteins"/>
    <property type="match status" value="4"/>
</dbReference>